<feature type="region of interest" description="Disordered" evidence="1">
    <location>
        <begin position="1"/>
        <end position="35"/>
    </location>
</feature>
<accession>A0A816IVF1</accession>
<dbReference type="EMBL" id="HG994367">
    <property type="protein sequence ID" value="CAF1712038.1"/>
    <property type="molecule type" value="Genomic_DNA"/>
</dbReference>
<sequence length="35" mass="3878">MQDAAETLNSIHRKHTGKQGAEIRHHTSDGEDLPP</sequence>
<dbReference type="Proteomes" id="UP001295469">
    <property type="component" value="Chromosome C03"/>
</dbReference>
<name>A0A816IVF1_BRANA</name>
<proteinExistence type="predicted"/>
<evidence type="ECO:0000256" key="1">
    <source>
        <dbReference type="SAM" id="MobiDB-lite"/>
    </source>
</evidence>
<reference evidence="2" key="1">
    <citation type="submission" date="2021-01" db="EMBL/GenBank/DDBJ databases">
        <authorList>
            <consortium name="Genoscope - CEA"/>
            <person name="William W."/>
        </authorList>
    </citation>
    <scope>NUCLEOTIDE SEQUENCE</scope>
</reference>
<organism evidence="2">
    <name type="scientific">Brassica napus</name>
    <name type="common">Rape</name>
    <dbReference type="NCBI Taxonomy" id="3708"/>
    <lineage>
        <taxon>Eukaryota</taxon>
        <taxon>Viridiplantae</taxon>
        <taxon>Streptophyta</taxon>
        <taxon>Embryophyta</taxon>
        <taxon>Tracheophyta</taxon>
        <taxon>Spermatophyta</taxon>
        <taxon>Magnoliopsida</taxon>
        <taxon>eudicotyledons</taxon>
        <taxon>Gunneridae</taxon>
        <taxon>Pentapetalae</taxon>
        <taxon>rosids</taxon>
        <taxon>malvids</taxon>
        <taxon>Brassicales</taxon>
        <taxon>Brassicaceae</taxon>
        <taxon>Brassiceae</taxon>
        <taxon>Brassica</taxon>
    </lineage>
</organism>
<gene>
    <name evidence="2" type="ORF">DARMORV10_C03P88700.1</name>
</gene>
<protein>
    <submittedName>
        <fullName evidence="2">(rape) hypothetical protein</fullName>
    </submittedName>
</protein>
<dbReference type="AlphaFoldDB" id="A0A816IVF1"/>
<evidence type="ECO:0000313" key="2">
    <source>
        <dbReference type="EMBL" id="CAF1712038.1"/>
    </source>
</evidence>